<proteinExistence type="predicted"/>
<dbReference type="EMBL" id="BAABHJ010000040">
    <property type="protein sequence ID" value="GAA4617932.1"/>
    <property type="molecule type" value="Genomic_DNA"/>
</dbReference>
<dbReference type="Proteomes" id="UP001500212">
    <property type="component" value="Unassembled WGS sequence"/>
</dbReference>
<feature type="compositionally biased region" description="Polar residues" evidence="1">
    <location>
        <begin position="15"/>
        <end position="24"/>
    </location>
</feature>
<reference evidence="3" key="1">
    <citation type="journal article" date="2019" name="Int. J. Syst. Evol. Microbiol.">
        <title>The Global Catalogue of Microorganisms (GCM) 10K type strain sequencing project: providing services to taxonomists for standard genome sequencing and annotation.</title>
        <authorList>
            <consortium name="The Broad Institute Genomics Platform"/>
            <consortium name="The Broad Institute Genome Sequencing Center for Infectious Disease"/>
            <person name="Wu L."/>
            <person name="Ma J."/>
        </authorList>
    </citation>
    <scope>NUCLEOTIDE SEQUENCE [LARGE SCALE GENOMIC DNA]</scope>
    <source>
        <strain evidence="3">JCM 17938</strain>
    </source>
</reference>
<feature type="region of interest" description="Disordered" evidence="1">
    <location>
        <begin position="1"/>
        <end position="120"/>
    </location>
</feature>
<protein>
    <submittedName>
        <fullName evidence="2">Uncharacterized protein</fullName>
    </submittedName>
</protein>
<sequence length="120" mass="13342">MDGCGRRIARRHQSHSAVTNSATETLADAGPPRAFRGMCGASSDFGEREPVKAPPVRVRYFFKETPPPEGRHTDPLNLYTTQRSSSKEPRVESASRAHTTPYRRSPASPRPGTMKPFSFR</sequence>
<name>A0ABP8TZS3_9ACTN</name>
<evidence type="ECO:0000313" key="2">
    <source>
        <dbReference type="EMBL" id="GAA4617932.1"/>
    </source>
</evidence>
<organism evidence="2 3">
    <name type="scientific">Actinoallomurus liliacearum</name>
    <dbReference type="NCBI Taxonomy" id="1080073"/>
    <lineage>
        <taxon>Bacteria</taxon>
        <taxon>Bacillati</taxon>
        <taxon>Actinomycetota</taxon>
        <taxon>Actinomycetes</taxon>
        <taxon>Streptosporangiales</taxon>
        <taxon>Thermomonosporaceae</taxon>
        <taxon>Actinoallomurus</taxon>
    </lineage>
</organism>
<accession>A0ABP8TZS3</accession>
<gene>
    <name evidence="2" type="ORF">GCM10023195_80260</name>
</gene>
<evidence type="ECO:0000256" key="1">
    <source>
        <dbReference type="SAM" id="MobiDB-lite"/>
    </source>
</evidence>
<feature type="compositionally biased region" description="Basic and acidic residues" evidence="1">
    <location>
        <begin position="85"/>
        <end position="95"/>
    </location>
</feature>
<keyword evidence="3" id="KW-1185">Reference proteome</keyword>
<evidence type="ECO:0000313" key="3">
    <source>
        <dbReference type="Proteomes" id="UP001500212"/>
    </source>
</evidence>
<comment type="caution">
    <text evidence="2">The sequence shown here is derived from an EMBL/GenBank/DDBJ whole genome shotgun (WGS) entry which is preliminary data.</text>
</comment>